<dbReference type="Pfam" id="PF02561">
    <property type="entry name" value="FliS"/>
    <property type="match status" value="1"/>
</dbReference>
<evidence type="ECO:0000256" key="5">
    <source>
        <dbReference type="ARBA" id="ARBA00023186"/>
    </source>
</evidence>
<dbReference type="PANTHER" id="PTHR34773:SF1">
    <property type="entry name" value="FLAGELLAR SECRETION CHAPERONE FLIS"/>
    <property type="match status" value="1"/>
</dbReference>
<evidence type="ECO:0000256" key="1">
    <source>
        <dbReference type="ARBA" id="ARBA00004514"/>
    </source>
</evidence>
<evidence type="ECO:0000313" key="7">
    <source>
        <dbReference type="EMBL" id="MBP1965806.1"/>
    </source>
</evidence>
<dbReference type="RefSeq" id="WP_167055151.1">
    <property type="nucleotide sequence ID" value="NZ_JAAOZR010000009.1"/>
</dbReference>
<dbReference type="InterPro" id="IPR003713">
    <property type="entry name" value="FliS"/>
</dbReference>
<accession>A0ABS4I4F5</accession>
<keyword evidence="7" id="KW-0966">Cell projection</keyword>
<comment type="caution">
    <text evidence="7">The sequence shown here is derived from an EMBL/GenBank/DDBJ whole genome shotgun (WGS) entry which is preliminary data.</text>
</comment>
<organism evidence="7 8">
    <name type="scientific">Paenibacillus aceris</name>
    <dbReference type="NCBI Taxonomy" id="869555"/>
    <lineage>
        <taxon>Bacteria</taxon>
        <taxon>Bacillati</taxon>
        <taxon>Bacillota</taxon>
        <taxon>Bacilli</taxon>
        <taxon>Bacillales</taxon>
        <taxon>Paenibacillaceae</taxon>
        <taxon>Paenibacillus</taxon>
    </lineage>
</organism>
<dbReference type="PANTHER" id="PTHR34773">
    <property type="entry name" value="FLAGELLAR SECRETION CHAPERONE FLIS"/>
    <property type="match status" value="1"/>
</dbReference>
<reference evidence="7 8" key="1">
    <citation type="submission" date="2021-03" db="EMBL/GenBank/DDBJ databases">
        <title>Genomic Encyclopedia of Type Strains, Phase IV (KMG-IV): sequencing the most valuable type-strain genomes for metagenomic binning, comparative biology and taxonomic classification.</title>
        <authorList>
            <person name="Goeker M."/>
        </authorList>
    </citation>
    <scope>NUCLEOTIDE SEQUENCE [LARGE SCALE GENOMIC DNA]</scope>
    <source>
        <strain evidence="7 8">DSM 24950</strain>
    </source>
</reference>
<evidence type="ECO:0000256" key="4">
    <source>
        <dbReference type="ARBA" id="ARBA00022795"/>
    </source>
</evidence>
<comment type="similarity">
    <text evidence="2 6">Belongs to the FliS family.</text>
</comment>
<keyword evidence="3 6" id="KW-0963">Cytoplasm</keyword>
<gene>
    <name evidence="7" type="ORF">J2Z65_005051</name>
</gene>
<keyword evidence="8" id="KW-1185">Reference proteome</keyword>
<dbReference type="Gene3D" id="1.20.120.340">
    <property type="entry name" value="Flagellar protein FliS"/>
    <property type="match status" value="1"/>
</dbReference>
<evidence type="ECO:0000256" key="3">
    <source>
        <dbReference type="ARBA" id="ARBA00022490"/>
    </source>
</evidence>
<evidence type="ECO:0000313" key="8">
    <source>
        <dbReference type="Proteomes" id="UP001519344"/>
    </source>
</evidence>
<dbReference type="PIRSF" id="PIRSF039090">
    <property type="entry name" value="Flis"/>
    <property type="match status" value="1"/>
</dbReference>
<dbReference type="NCBIfam" id="TIGR00208">
    <property type="entry name" value="fliS"/>
    <property type="match status" value="1"/>
</dbReference>
<name>A0ABS4I4F5_9BACL</name>
<dbReference type="SUPFAM" id="SSF101116">
    <property type="entry name" value="Flagellar export chaperone FliS"/>
    <property type="match status" value="1"/>
</dbReference>
<sequence length="128" mass="14996">MSLNNYQEHYLKTKVETASPGELTLILYEEFCKKLSMTKALIQKGFLDQVKDQIYKAKDILDELIITLNMQYDIAKQLYELYTYYKGRLNDFLISKEVVILDEVMEFGRGMVDTWKQALQILKTGSHV</sequence>
<dbReference type="Proteomes" id="UP001519344">
    <property type="component" value="Unassembled WGS sequence"/>
</dbReference>
<protein>
    <recommendedName>
        <fullName evidence="6">Flagellar secretion chaperone FliS</fullName>
    </recommendedName>
</protein>
<dbReference type="CDD" id="cd16098">
    <property type="entry name" value="FliS"/>
    <property type="match status" value="1"/>
</dbReference>
<dbReference type="InterPro" id="IPR036584">
    <property type="entry name" value="FliS_sf"/>
</dbReference>
<proteinExistence type="inferred from homology"/>
<keyword evidence="7" id="KW-0969">Cilium</keyword>
<dbReference type="EMBL" id="JAGGKV010000016">
    <property type="protein sequence ID" value="MBP1965806.1"/>
    <property type="molecule type" value="Genomic_DNA"/>
</dbReference>
<comment type="subcellular location">
    <subcellularLocation>
        <location evidence="1 6">Cytoplasm</location>
        <location evidence="1 6">Cytosol</location>
    </subcellularLocation>
</comment>
<keyword evidence="5" id="KW-0143">Chaperone</keyword>
<keyword evidence="7" id="KW-0282">Flagellum</keyword>
<evidence type="ECO:0000256" key="6">
    <source>
        <dbReference type="PIRNR" id="PIRNR039090"/>
    </source>
</evidence>
<evidence type="ECO:0000256" key="2">
    <source>
        <dbReference type="ARBA" id="ARBA00008787"/>
    </source>
</evidence>
<keyword evidence="4 6" id="KW-1005">Bacterial flagellum biogenesis</keyword>